<evidence type="ECO:0000313" key="1">
    <source>
        <dbReference type="EMBL" id="KAK7052829.1"/>
    </source>
</evidence>
<dbReference type="EMBL" id="JAYKXP010000011">
    <property type="protein sequence ID" value="KAK7052829.1"/>
    <property type="molecule type" value="Genomic_DNA"/>
</dbReference>
<dbReference type="AlphaFoldDB" id="A0AAW0DMV8"/>
<organism evidence="1 2">
    <name type="scientific">Paramarasmius palmivorus</name>
    <dbReference type="NCBI Taxonomy" id="297713"/>
    <lineage>
        <taxon>Eukaryota</taxon>
        <taxon>Fungi</taxon>
        <taxon>Dikarya</taxon>
        <taxon>Basidiomycota</taxon>
        <taxon>Agaricomycotina</taxon>
        <taxon>Agaricomycetes</taxon>
        <taxon>Agaricomycetidae</taxon>
        <taxon>Agaricales</taxon>
        <taxon>Marasmiineae</taxon>
        <taxon>Marasmiaceae</taxon>
        <taxon>Paramarasmius</taxon>
    </lineage>
</organism>
<keyword evidence="2" id="KW-1185">Reference proteome</keyword>
<name>A0AAW0DMV8_9AGAR</name>
<dbReference type="Proteomes" id="UP001383192">
    <property type="component" value="Unassembled WGS sequence"/>
</dbReference>
<accession>A0AAW0DMV8</accession>
<comment type="caution">
    <text evidence="1">The sequence shown here is derived from an EMBL/GenBank/DDBJ whole genome shotgun (WGS) entry which is preliminary data.</text>
</comment>
<evidence type="ECO:0000313" key="2">
    <source>
        <dbReference type="Proteomes" id="UP001383192"/>
    </source>
</evidence>
<proteinExistence type="predicted"/>
<protein>
    <submittedName>
        <fullName evidence="1">Uncharacterized protein</fullName>
    </submittedName>
</protein>
<reference evidence="1 2" key="1">
    <citation type="submission" date="2024-01" db="EMBL/GenBank/DDBJ databases">
        <title>A draft genome for a cacao thread blight-causing isolate of Paramarasmius palmivorus.</title>
        <authorList>
            <person name="Baruah I.K."/>
            <person name="Bukari Y."/>
            <person name="Amoako-Attah I."/>
            <person name="Meinhardt L.W."/>
            <person name="Bailey B.A."/>
            <person name="Cohen S.P."/>
        </authorList>
    </citation>
    <scope>NUCLEOTIDE SEQUENCE [LARGE SCALE GENOMIC DNA]</scope>
    <source>
        <strain evidence="1 2">GH-12</strain>
    </source>
</reference>
<sequence>MPTNGMDSCLLESPASVDDAYRKLLKKYDDVRLVYRNISRPPHSIPDIDWRADIDHSLVLETLHRILDTRDMQQTMDLEGCYKELDAPQKPRHKEDALTSLKNSLKIYYDEASVKKWNELECIQEATKVLDKYPKSLIDAILEIRPDHGIWTRLKAKDESDSEVVKL</sequence>
<gene>
    <name evidence="1" type="ORF">VNI00_004148</name>
</gene>